<dbReference type="SUPFAM" id="SSF103473">
    <property type="entry name" value="MFS general substrate transporter"/>
    <property type="match status" value="1"/>
</dbReference>
<feature type="transmembrane region" description="Helical" evidence="5">
    <location>
        <begin position="303"/>
        <end position="323"/>
    </location>
</feature>
<feature type="transmembrane region" description="Helical" evidence="5">
    <location>
        <begin position="227"/>
        <end position="245"/>
    </location>
</feature>
<feature type="transmembrane region" description="Helical" evidence="5">
    <location>
        <begin position="404"/>
        <end position="423"/>
    </location>
</feature>
<evidence type="ECO:0000313" key="7">
    <source>
        <dbReference type="EMBL" id="KAG7548915.1"/>
    </source>
</evidence>
<feature type="transmembrane region" description="Helical" evidence="5">
    <location>
        <begin position="377"/>
        <end position="398"/>
    </location>
</feature>
<dbReference type="Proteomes" id="UP000812966">
    <property type="component" value="Unassembled WGS sequence"/>
</dbReference>
<dbReference type="PANTHER" id="PTHR23501">
    <property type="entry name" value="MAJOR FACILITATOR SUPERFAMILY"/>
    <property type="match status" value="1"/>
</dbReference>
<organism evidence="7 8">
    <name type="scientific">Filobasidium floriforme</name>
    <dbReference type="NCBI Taxonomy" id="5210"/>
    <lineage>
        <taxon>Eukaryota</taxon>
        <taxon>Fungi</taxon>
        <taxon>Dikarya</taxon>
        <taxon>Basidiomycota</taxon>
        <taxon>Agaricomycotina</taxon>
        <taxon>Tremellomycetes</taxon>
        <taxon>Filobasidiales</taxon>
        <taxon>Filobasidiaceae</taxon>
        <taxon>Filobasidium</taxon>
    </lineage>
</organism>
<name>A0A8K0JRI1_9TREE</name>
<protein>
    <recommendedName>
        <fullName evidence="6">Major facilitator superfamily (MFS) profile domain-containing protein</fullName>
    </recommendedName>
</protein>
<dbReference type="PROSITE" id="PS50850">
    <property type="entry name" value="MFS"/>
    <property type="match status" value="1"/>
</dbReference>
<dbReference type="PANTHER" id="PTHR23501:SF198">
    <property type="entry name" value="AZOLE RESISTANCE PROTEIN 1-RELATED"/>
    <property type="match status" value="1"/>
</dbReference>
<evidence type="ECO:0000313" key="8">
    <source>
        <dbReference type="Proteomes" id="UP000812966"/>
    </source>
</evidence>
<comment type="caution">
    <text evidence="7">The sequence shown here is derived from an EMBL/GenBank/DDBJ whole genome shotgun (WGS) entry which is preliminary data.</text>
</comment>
<feature type="transmembrane region" description="Helical" evidence="5">
    <location>
        <begin position="542"/>
        <end position="562"/>
    </location>
</feature>
<feature type="transmembrane region" description="Helical" evidence="5">
    <location>
        <begin position="272"/>
        <end position="291"/>
    </location>
</feature>
<feature type="domain" description="Major facilitator superfamily (MFS) profile" evidence="6">
    <location>
        <begin position="70"/>
        <end position="567"/>
    </location>
</feature>
<dbReference type="InterPro" id="IPR011701">
    <property type="entry name" value="MFS"/>
</dbReference>
<evidence type="ECO:0000256" key="5">
    <source>
        <dbReference type="SAM" id="Phobius"/>
    </source>
</evidence>
<dbReference type="InterPro" id="IPR020846">
    <property type="entry name" value="MFS_dom"/>
</dbReference>
<feature type="transmembrane region" description="Helical" evidence="5">
    <location>
        <begin position="135"/>
        <end position="161"/>
    </location>
</feature>
<feature type="transmembrane region" description="Helical" evidence="5">
    <location>
        <begin position="343"/>
        <end position="365"/>
    </location>
</feature>
<dbReference type="Gene3D" id="1.20.1720.10">
    <property type="entry name" value="Multidrug resistance protein D"/>
    <property type="match status" value="1"/>
</dbReference>
<keyword evidence="8" id="KW-1185">Reference proteome</keyword>
<sequence>MTTLEEPQSARRSSISPKAESFVSRGTYHTDHHLMGKQEFEEVELDQNVNRQEPVNGTIDYTTDPKFKLCFLGLCMYIFLFALDQFIITSAVPQLLNEFEQGEKLAWLNSAFFICCAGFICWFTQLMTIIRPKLVYLGCCLIFLAGCAICGAATSMNMLIIGRAVAGLGGKYRWAASYVIAGQIIPLVKRPALFGLYGLVFLVASVGGPVIGGAFTDMGEDGWRWCFYISIPIGGAMLPLLLWTIPRGVTMLPFDGKPDNRTKFQRILRMDWVGSALCVGWVTCFGMSLQWGGITKEWNSAPVLALLILTPVLLIAFIGWSIWMGPRAMLPTPLFRSRHLWGGALVSFFGYGVVVIMLYYLSIYFQAIKGKTATKGGVLLLALQLAMCPTIVIVSKVAERKGHLWPSIPVGGALAAVACGLFYTLSPETSTAKIIGYQIIAGVGVGAVLNIVIVIVQANYATRSSLEPHATTAQNWFSFIGRIVGITVSTNLFENKLKQDLEHTGYLSGHLIESILSSPGAIRRLPTEMQAPVIGLYSNALNKVWIVAIALACACFLSSFLLKRVSHWIHSVVSNMLPNAFDHDPYAYCSSICSRFTLDWRAKSP</sequence>
<evidence type="ECO:0000256" key="4">
    <source>
        <dbReference type="ARBA" id="ARBA00023136"/>
    </source>
</evidence>
<feature type="transmembrane region" description="Helical" evidence="5">
    <location>
        <begin position="105"/>
        <end position="123"/>
    </location>
</feature>
<comment type="subcellular location">
    <subcellularLocation>
        <location evidence="1">Membrane</location>
        <topology evidence="1">Multi-pass membrane protein</topology>
    </subcellularLocation>
</comment>
<dbReference type="AlphaFoldDB" id="A0A8K0JRI1"/>
<dbReference type="GO" id="GO:0022857">
    <property type="term" value="F:transmembrane transporter activity"/>
    <property type="evidence" value="ECO:0007669"/>
    <property type="project" value="InterPro"/>
</dbReference>
<proteinExistence type="predicted"/>
<feature type="transmembrane region" description="Helical" evidence="5">
    <location>
        <begin position="69"/>
        <end position="93"/>
    </location>
</feature>
<evidence type="ECO:0000256" key="1">
    <source>
        <dbReference type="ARBA" id="ARBA00004141"/>
    </source>
</evidence>
<gene>
    <name evidence="7" type="ORF">FFLO_03207</name>
</gene>
<dbReference type="InterPro" id="IPR036259">
    <property type="entry name" value="MFS_trans_sf"/>
</dbReference>
<keyword evidence="3 5" id="KW-1133">Transmembrane helix</keyword>
<feature type="transmembrane region" description="Helical" evidence="5">
    <location>
        <begin position="435"/>
        <end position="456"/>
    </location>
</feature>
<feature type="transmembrane region" description="Helical" evidence="5">
    <location>
        <begin position="194"/>
        <end position="215"/>
    </location>
</feature>
<evidence type="ECO:0000259" key="6">
    <source>
        <dbReference type="PROSITE" id="PS50850"/>
    </source>
</evidence>
<dbReference type="GO" id="GO:0005886">
    <property type="term" value="C:plasma membrane"/>
    <property type="evidence" value="ECO:0007669"/>
    <property type="project" value="TreeGrafter"/>
</dbReference>
<accession>A0A8K0JRI1</accession>
<dbReference type="Gene3D" id="1.20.1250.20">
    <property type="entry name" value="MFS general substrate transporter like domains"/>
    <property type="match status" value="1"/>
</dbReference>
<dbReference type="Pfam" id="PF07690">
    <property type="entry name" value="MFS_1"/>
    <property type="match status" value="1"/>
</dbReference>
<evidence type="ECO:0000256" key="3">
    <source>
        <dbReference type="ARBA" id="ARBA00022989"/>
    </source>
</evidence>
<dbReference type="EMBL" id="JABELV010000057">
    <property type="protein sequence ID" value="KAG7548915.1"/>
    <property type="molecule type" value="Genomic_DNA"/>
</dbReference>
<reference evidence="7" key="1">
    <citation type="submission" date="2020-04" db="EMBL/GenBank/DDBJ databases">
        <title>Analysis of mating type loci in Filobasidium floriforme.</title>
        <authorList>
            <person name="Nowrousian M."/>
        </authorList>
    </citation>
    <scope>NUCLEOTIDE SEQUENCE</scope>
    <source>
        <strain evidence="7">CBS 6242</strain>
    </source>
</reference>
<evidence type="ECO:0000256" key="2">
    <source>
        <dbReference type="ARBA" id="ARBA00022692"/>
    </source>
</evidence>
<keyword evidence="2 5" id="KW-0812">Transmembrane</keyword>
<keyword evidence="4 5" id="KW-0472">Membrane</keyword>